<comment type="similarity">
    <text evidence="2">Belongs to the oxygen-dependent FAD-linked oxidoreductase family.</text>
</comment>
<feature type="region of interest" description="Disordered" evidence="6">
    <location>
        <begin position="1"/>
        <end position="21"/>
    </location>
</feature>
<keyword evidence="5" id="KW-0560">Oxidoreductase</keyword>
<evidence type="ECO:0000256" key="4">
    <source>
        <dbReference type="ARBA" id="ARBA00022827"/>
    </source>
</evidence>
<dbReference type="InterPro" id="IPR006094">
    <property type="entry name" value="Oxid_FAD_bind_N"/>
</dbReference>
<dbReference type="Proteomes" id="UP001447516">
    <property type="component" value="Unassembled WGS sequence"/>
</dbReference>
<evidence type="ECO:0000256" key="2">
    <source>
        <dbReference type="ARBA" id="ARBA00005466"/>
    </source>
</evidence>
<evidence type="ECO:0000259" key="7">
    <source>
        <dbReference type="PROSITE" id="PS51387"/>
    </source>
</evidence>
<evidence type="ECO:0000256" key="6">
    <source>
        <dbReference type="SAM" id="MobiDB-lite"/>
    </source>
</evidence>
<dbReference type="InterPro" id="IPR016166">
    <property type="entry name" value="FAD-bd_PCMH"/>
</dbReference>
<dbReference type="Pfam" id="PF08031">
    <property type="entry name" value="BBE"/>
    <property type="match status" value="1"/>
</dbReference>
<organism evidence="8 9">
    <name type="scientific">Microbispora maris</name>
    <dbReference type="NCBI Taxonomy" id="3144104"/>
    <lineage>
        <taxon>Bacteria</taxon>
        <taxon>Bacillati</taxon>
        <taxon>Actinomycetota</taxon>
        <taxon>Actinomycetes</taxon>
        <taxon>Streptosporangiales</taxon>
        <taxon>Streptosporangiaceae</taxon>
        <taxon>Microbispora</taxon>
    </lineage>
</organism>
<dbReference type="InterPro" id="IPR016167">
    <property type="entry name" value="FAD-bd_PCMH_sub1"/>
</dbReference>
<dbReference type="Gene3D" id="3.30.43.10">
    <property type="entry name" value="Uridine Diphospho-n-acetylenolpyruvylglucosamine Reductase, domain 2"/>
    <property type="match status" value="1"/>
</dbReference>
<reference evidence="8 9" key="1">
    <citation type="submission" date="2024-05" db="EMBL/GenBank/DDBJ databases">
        <title>Microbispora sp.ZYX-F-249.</title>
        <authorList>
            <person name="Xie H."/>
        </authorList>
    </citation>
    <scope>NUCLEOTIDE SEQUENCE [LARGE SCALE GENOMIC DNA]</scope>
    <source>
        <strain evidence="8 9">ZYX-F-249</strain>
    </source>
</reference>
<name>A0ABV0AQS2_9ACTN</name>
<evidence type="ECO:0000256" key="5">
    <source>
        <dbReference type="ARBA" id="ARBA00023002"/>
    </source>
</evidence>
<protein>
    <submittedName>
        <fullName evidence="8">FAD-binding oxidoreductase</fullName>
    </submittedName>
</protein>
<dbReference type="PANTHER" id="PTHR42973">
    <property type="entry name" value="BINDING OXIDOREDUCTASE, PUTATIVE (AFU_ORTHOLOGUE AFUA_1G17690)-RELATED"/>
    <property type="match status" value="1"/>
</dbReference>
<dbReference type="PROSITE" id="PS51387">
    <property type="entry name" value="FAD_PCMH"/>
    <property type="match status" value="1"/>
</dbReference>
<evidence type="ECO:0000313" key="9">
    <source>
        <dbReference type="Proteomes" id="UP001447516"/>
    </source>
</evidence>
<proteinExistence type="inferred from homology"/>
<comment type="caution">
    <text evidence="8">The sequence shown here is derived from an EMBL/GenBank/DDBJ whole genome shotgun (WGS) entry which is preliminary data.</text>
</comment>
<evidence type="ECO:0000256" key="3">
    <source>
        <dbReference type="ARBA" id="ARBA00022630"/>
    </source>
</evidence>
<dbReference type="RefSeq" id="WP_346227561.1">
    <property type="nucleotide sequence ID" value="NZ_JBDJAW010000017.1"/>
</dbReference>
<dbReference type="InterPro" id="IPR016169">
    <property type="entry name" value="FAD-bd_PCMH_sub2"/>
</dbReference>
<dbReference type="Gene3D" id="3.30.465.10">
    <property type="match status" value="1"/>
</dbReference>
<dbReference type="Pfam" id="PF01565">
    <property type="entry name" value="FAD_binding_4"/>
    <property type="match status" value="1"/>
</dbReference>
<gene>
    <name evidence="8" type="ORF">AAH991_20975</name>
</gene>
<dbReference type="EMBL" id="JBDJAW010000017">
    <property type="protein sequence ID" value="MEN3537598.1"/>
    <property type="molecule type" value="Genomic_DNA"/>
</dbReference>
<dbReference type="InterPro" id="IPR050416">
    <property type="entry name" value="FAD-linked_Oxidoreductase"/>
</dbReference>
<dbReference type="InterPro" id="IPR012951">
    <property type="entry name" value="BBE"/>
</dbReference>
<dbReference type="PANTHER" id="PTHR42973:SF39">
    <property type="entry name" value="FAD-BINDING PCMH-TYPE DOMAIN-CONTAINING PROTEIN"/>
    <property type="match status" value="1"/>
</dbReference>
<comment type="cofactor">
    <cofactor evidence="1">
        <name>FAD</name>
        <dbReference type="ChEBI" id="CHEBI:57692"/>
    </cofactor>
</comment>
<dbReference type="InterPro" id="IPR036318">
    <property type="entry name" value="FAD-bd_PCMH-like_sf"/>
</dbReference>
<keyword evidence="3" id="KW-0285">Flavoprotein</keyword>
<accession>A0ABV0AQS2</accession>
<feature type="domain" description="FAD-binding PCMH-type" evidence="7">
    <location>
        <begin position="53"/>
        <end position="221"/>
    </location>
</feature>
<sequence length="456" mass="48356">MSQQVRRQPYEARDAAPGGEAAARRLRREFGGAVLLPDEAGYDALREAPYSDIDPRPALIAEATGPEDVRAAIVTAREHDLPFAVQATGHGTQVACDGGLLLRTGGMASVAVDPATRTARVAPGAQWGQVLAEAARFGLAPLAGPVPSVGVTGYTLGGGLGWLARKYGFAADSVLRAEVVTAEGRIATASADRHADLFWALRGGGGNFGVVTSLEFQLYPVSRVQAGTVFFAADRAAETLALYRDWITDYAPAELSTAILLTRMPDEPGLPVDLRGRQVIGIQAMYAGEAEEARTLLRPLWEAAGPVLLDGMRSTPFAQADMGGTAPVHVELFDTLPDPVIEALVRAAGPGSPVTTVEIRHWGGAIAAPGPDAGPVGHRSASLSVILDAYTEEAGQALRPYATGRSFLNFLRDPARTETAYTPQDHRRLREVKRVYDPDNFFRLNLNIPPAGPAGR</sequence>
<dbReference type="Gene3D" id="3.40.462.20">
    <property type="match status" value="1"/>
</dbReference>
<keyword evidence="4" id="KW-0274">FAD</keyword>
<dbReference type="SUPFAM" id="SSF56176">
    <property type="entry name" value="FAD-binding/transporter-associated domain-like"/>
    <property type="match status" value="1"/>
</dbReference>
<evidence type="ECO:0000256" key="1">
    <source>
        <dbReference type="ARBA" id="ARBA00001974"/>
    </source>
</evidence>
<keyword evidence="9" id="KW-1185">Reference proteome</keyword>
<evidence type="ECO:0000313" key="8">
    <source>
        <dbReference type="EMBL" id="MEN3537598.1"/>
    </source>
</evidence>